<keyword evidence="2" id="KW-1185">Reference proteome</keyword>
<dbReference type="InterPro" id="IPR021388">
    <property type="entry name" value="DUF3024"/>
</dbReference>
<evidence type="ECO:0000313" key="2">
    <source>
        <dbReference type="Proteomes" id="UP000523196"/>
    </source>
</evidence>
<sequence length="116" mass="13461">MALSEFETKRLEKLVGAFVEAHRPAPHIRPELDLAFRIKGQSVEIFEIRPRWRGAPGETMENPVAKATYVRTQDLWRVFWMRADLKWHAYPPVPRVGSIEKFLALVAEDKHACFFG</sequence>
<reference evidence="1 2" key="1">
    <citation type="submission" date="2020-08" db="EMBL/GenBank/DDBJ databases">
        <authorList>
            <person name="Xu S."/>
            <person name="Li A."/>
        </authorList>
    </citation>
    <scope>NUCLEOTIDE SEQUENCE [LARGE SCALE GENOMIC DNA]</scope>
    <source>
        <strain evidence="1 2">119BY6-57</strain>
    </source>
</reference>
<comment type="caution">
    <text evidence="1">The sequence shown here is derived from an EMBL/GenBank/DDBJ whole genome shotgun (WGS) entry which is preliminary data.</text>
</comment>
<dbReference type="EMBL" id="JACHTF010000013">
    <property type="protein sequence ID" value="MBB1061374.1"/>
    <property type="molecule type" value="Genomic_DNA"/>
</dbReference>
<accession>A0A7W3TNL7</accession>
<dbReference type="RefSeq" id="WP_182688124.1">
    <property type="nucleotide sequence ID" value="NZ_JACHTF010000013.1"/>
</dbReference>
<name>A0A7W3TNL7_9GAMM</name>
<dbReference type="Proteomes" id="UP000523196">
    <property type="component" value="Unassembled WGS sequence"/>
</dbReference>
<gene>
    <name evidence="1" type="ORF">H4F98_12415</name>
</gene>
<dbReference type="AlphaFoldDB" id="A0A7W3TNL7"/>
<proteinExistence type="predicted"/>
<organism evidence="1 2">
    <name type="scientific">Marilutibacter spongiae</name>
    <dbReference type="NCBI Taxonomy" id="2025720"/>
    <lineage>
        <taxon>Bacteria</taxon>
        <taxon>Pseudomonadati</taxon>
        <taxon>Pseudomonadota</taxon>
        <taxon>Gammaproteobacteria</taxon>
        <taxon>Lysobacterales</taxon>
        <taxon>Lysobacteraceae</taxon>
        <taxon>Marilutibacter</taxon>
    </lineage>
</organism>
<protein>
    <submittedName>
        <fullName evidence="1">DUF3024 domain-containing protein</fullName>
    </submittedName>
</protein>
<dbReference type="Pfam" id="PF11225">
    <property type="entry name" value="DUF3024"/>
    <property type="match status" value="1"/>
</dbReference>
<evidence type="ECO:0000313" key="1">
    <source>
        <dbReference type="EMBL" id="MBB1061374.1"/>
    </source>
</evidence>